<dbReference type="InterPro" id="IPR039808">
    <property type="entry name" value="Cadherin"/>
</dbReference>
<dbReference type="InterPro" id="IPR015919">
    <property type="entry name" value="Cadherin-like_sf"/>
</dbReference>
<feature type="domain" description="Cadherin" evidence="13">
    <location>
        <begin position="213"/>
        <end position="346"/>
    </location>
</feature>
<dbReference type="FunFam" id="2.60.40.60:FF:000019">
    <property type="entry name" value="Cadherin 2"/>
    <property type="match status" value="1"/>
</dbReference>
<dbReference type="GO" id="GO:0016342">
    <property type="term" value="C:catenin complex"/>
    <property type="evidence" value="ECO:0007669"/>
    <property type="project" value="TreeGrafter"/>
</dbReference>
<dbReference type="SUPFAM" id="SSF49313">
    <property type="entry name" value="Cadherin-like"/>
    <property type="match status" value="5"/>
</dbReference>
<dbReference type="GO" id="GO:0016477">
    <property type="term" value="P:cell migration"/>
    <property type="evidence" value="ECO:0007669"/>
    <property type="project" value="TreeGrafter"/>
</dbReference>
<reference evidence="14" key="2">
    <citation type="submission" date="2025-08" db="UniProtKB">
        <authorList>
            <consortium name="Ensembl"/>
        </authorList>
    </citation>
    <scope>IDENTIFICATION</scope>
</reference>
<evidence type="ECO:0000256" key="4">
    <source>
        <dbReference type="ARBA" id="ARBA00022490"/>
    </source>
</evidence>
<keyword evidence="8 12" id="KW-0106">Calcium</keyword>
<dbReference type="FunFam" id="2.60.40.60:FF:000011">
    <property type="entry name" value="Cadherin 1"/>
    <property type="match status" value="1"/>
</dbReference>
<dbReference type="Gene3D" id="2.60.40.60">
    <property type="entry name" value="Cadherins"/>
    <property type="match status" value="5"/>
</dbReference>
<dbReference type="GO" id="GO:0005509">
    <property type="term" value="F:calcium ion binding"/>
    <property type="evidence" value="ECO:0007669"/>
    <property type="project" value="UniProtKB-UniRule"/>
</dbReference>
<keyword evidence="10" id="KW-0472">Membrane</keyword>
<dbReference type="InterPro" id="IPR002126">
    <property type="entry name" value="Cadherin-like_dom"/>
</dbReference>
<dbReference type="PANTHER" id="PTHR24027:SF433">
    <property type="entry name" value="CADHERIN 27-RELATED"/>
    <property type="match status" value="1"/>
</dbReference>
<evidence type="ECO:0000256" key="3">
    <source>
        <dbReference type="ARBA" id="ARBA00022475"/>
    </source>
</evidence>
<reference evidence="14" key="3">
    <citation type="submission" date="2025-09" db="UniProtKB">
        <authorList>
            <consortium name="Ensembl"/>
        </authorList>
    </citation>
    <scope>IDENTIFICATION</scope>
</reference>
<dbReference type="GO" id="GO:0044331">
    <property type="term" value="P:cell-cell adhesion mediated by cadherin"/>
    <property type="evidence" value="ECO:0007669"/>
    <property type="project" value="TreeGrafter"/>
</dbReference>
<evidence type="ECO:0000256" key="12">
    <source>
        <dbReference type="PROSITE-ProRule" id="PRU00043"/>
    </source>
</evidence>
<dbReference type="GO" id="GO:0007043">
    <property type="term" value="P:cell-cell junction assembly"/>
    <property type="evidence" value="ECO:0007669"/>
    <property type="project" value="TreeGrafter"/>
</dbReference>
<evidence type="ECO:0000256" key="5">
    <source>
        <dbReference type="ARBA" id="ARBA00022723"/>
    </source>
</evidence>
<evidence type="ECO:0000256" key="1">
    <source>
        <dbReference type="ARBA" id="ARBA00004236"/>
    </source>
</evidence>
<accession>A0A3P8UZP3</accession>
<evidence type="ECO:0000256" key="10">
    <source>
        <dbReference type="ARBA" id="ARBA00023136"/>
    </source>
</evidence>
<feature type="domain" description="Cadherin" evidence="13">
    <location>
        <begin position="347"/>
        <end position="446"/>
    </location>
</feature>
<evidence type="ECO:0000256" key="7">
    <source>
        <dbReference type="ARBA" id="ARBA00022737"/>
    </source>
</evidence>
<evidence type="ECO:0000256" key="6">
    <source>
        <dbReference type="ARBA" id="ARBA00022729"/>
    </source>
</evidence>
<dbReference type="SMART" id="SM00112">
    <property type="entry name" value="CA"/>
    <property type="match status" value="4"/>
</dbReference>
<dbReference type="PROSITE" id="PS00232">
    <property type="entry name" value="CADHERIN_1"/>
    <property type="match status" value="2"/>
</dbReference>
<evidence type="ECO:0000256" key="11">
    <source>
        <dbReference type="ARBA" id="ARBA00023180"/>
    </source>
</evidence>
<dbReference type="GO" id="GO:0005737">
    <property type="term" value="C:cytoplasm"/>
    <property type="evidence" value="ECO:0007669"/>
    <property type="project" value="UniProtKB-SubCell"/>
</dbReference>
<dbReference type="GO" id="GO:0060027">
    <property type="term" value="P:convergent extension involved in gastrulation"/>
    <property type="evidence" value="ECO:0007669"/>
    <property type="project" value="UniProtKB-ARBA"/>
</dbReference>
<evidence type="ECO:0000256" key="9">
    <source>
        <dbReference type="ARBA" id="ARBA00022889"/>
    </source>
</evidence>
<feature type="domain" description="Cadherin" evidence="13">
    <location>
        <begin position="10"/>
        <end position="109"/>
    </location>
</feature>
<evidence type="ECO:0000256" key="2">
    <source>
        <dbReference type="ARBA" id="ARBA00004496"/>
    </source>
</evidence>
<dbReference type="GO" id="GO:0045296">
    <property type="term" value="F:cadherin binding"/>
    <property type="evidence" value="ECO:0007669"/>
    <property type="project" value="TreeGrafter"/>
</dbReference>
<dbReference type="GO" id="GO:0008013">
    <property type="term" value="F:beta-catenin binding"/>
    <property type="evidence" value="ECO:0007669"/>
    <property type="project" value="TreeGrafter"/>
</dbReference>
<dbReference type="AlphaFoldDB" id="A0A3P8UZP3"/>
<keyword evidence="3" id="KW-1003">Cell membrane</keyword>
<keyword evidence="4" id="KW-0963">Cytoplasm</keyword>
<keyword evidence="6" id="KW-0732">Signal</keyword>
<evidence type="ECO:0000259" key="13">
    <source>
        <dbReference type="PROSITE" id="PS50268"/>
    </source>
</evidence>
<keyword evidence="5" id="KW-0479">Metal-binding</keyword>
<dbReference type="GO" id="GO:0034332">
    <property type="term" value="P:adherens junction organization"/>
    <property type="evidence" value="ECO:0007669"/>
    <property type="project" value="TreeGrafter"/>
</dbReference>
<evidence type="ECO:0000313" key="14">
    <source>
        <dbReference type="Ensembl" id="ENSCSEP00000007319.1"/>
    </source>
</evidence>
<organism evidence="14 15">
    <name type="scientific">Cynoglossus semilaevis</name>
    <name type="common">Tongue sole</name>
    <dbReference type="NCBI Taxonomy" id="244447"/>
    <lineage>
        <taxon>Eukaryota</taxon>
        <taxon>Metazoa</taxon>
        <taxon>Chordata</taxon>
        <taxon>Craniata</taxon>
        <taxon>Vertebrata</taxon>
        <taxon>Euteleostomi</taxon>
        <taxon>Actinopterygii</taxon>
        <taxon>Neopterygii</taxon>
        <taxon>Teleostei</taxon>
        <taxon>Neoteleostei</taxon>
        <taxon>Acanthomorphata</taxon>
        <taxon>Carangaria</taxon>
        <taxon>Pleuronectiformes</taxon>
        <taxon>Pleuronectoidei</taxon>
        <taxon>Cynoglossidae</taxon>
        <taxon>Cynoglossinae</taxon>
        <taxon>Cynoglossus</taxon>
    </lineage>
</organism>
<dbReference type="GO" id="GO:0007156">
    <property type="term" value="P:homophilic cell adhesion via plasma membrane adhesion molecules"/>
    <property type="evidence" value="ECO:0007669"/>
    <property type="project" value="InterPro"/>
</dbReference>
<keyword evidence="15" id="KW-1185">Reference proteome</keyword>
<name>A0A3P8UZP3_CYNSE</name>
<evidence type="ECO:0000256" key="8">
    <source>
        <dbReference type="ARBA" id="ARBA00022837"/>
    </source>
</evidence>
<dbReference type="PROSITE" id="PS50268">
    <property type="entry name" value="CADHERIN_2"/>
    <property type="match status" value="5"/>
</dbReference>
<dbReference type="PRINTS" id="PR00205">
    <property type="entry name" value="CADHERIN"/>
</dbReference>
<dbReference type="Proteomes" id="UP000265120">
    <property type="component" value="Chromosome 11"/>
</dbReference>
<dbReference type="GeneTree" id="ENSGT00940000155218"/>
<dbReference type="GO" id="GO:0000902">
    <property type="term" value="P:cell morphogenesis"/>
    <property type="evidence" value="ECO:0007669"/>
    <property type="project" value="TreeGrafter"/>
</dbReference>
<reference evidence="14 15" key="1">
    <citation type="journal article" date="2014" name="Nat. Genet.">
        <title>Whole-genome sequence of a flatfish provides insights into ZW sex chromosome evolution and adaptation to a benthic lifestyle.</title>
        <authorList>
            <person name="Chen S."/>
            <person name="Zhang G."/>
            <person name="Shao C."/>
            <person name="Huang Q."/>
            <person name="Liu G."/>
            <person name="Zhang P."/>
            <person name="Song W."/>
            <person name="An N."/>
            <person name="Chalopin D."/>
            <person name="Volff J.N."/>
            <person name="Hong Y."/>
            <person name="Li Q."/>
            <person name="Sha Z."/>
            <person name="Zhou H."/>
            <person name="Xie M."/>
            <person name="Yu Q."/>
            <person name="Liu Y."/>
            <person name="Xiang H."/>
            <person name="Wang N."/>
            <person name="Wu K."/>
            <person name="Yang C."/>
            <person name="Zhou Q."/>
            <person name="Liao X."/>
            <person name="Yang L."/>
            <person name="Hu Q."/>
            <person name="Zhang J."/>
            <person name="Meng L."/>
            <person name="Jin L."/>
            <person name="Tian Y."/>
            <person name="Lian J."/>
            <person name="Yang J."/>
            <person name="Miao G."/>
            <person name="Liu S."/>
            <person name="Liang Z."/>
            <person name="Yan F."/>
            <person name="Li Y."/>
            <person name="Sun B."/>
            <person name="Zhang H."/>
            <person name="Zhang J."/>
            <person name="Zhu Y."/>
            <person name="Du M."/>
            <person name="Zhao Y."/>
            <person name="Schartl M."/>
            <person name="Tang Q."/>
            <person name="Wang J."/>
        </authorList>
    </citation>
    <scope>NUCLEOTIDE SEQUENCE</scope>
</reference>
<dbReference type="OMA" id="ICKPPHI"/>
<dbReference type="CDD" id="cd11304">
    <property type="entry name" value="Cadherin_repeat"/>
    <property type="match status" value="4"/>
</dbReference>
<keyword evidence="11" id="KW-0325">Glycoprotein</keyword>
<protein>
    <submittedName>
        <fullName evidence="14">Cadherin 27</fullName>
    </submittedName>
</protein>
<dbReference type="Ensembl" id="ENSCSET00000007397.1">
    <property type="protein sequence ID" value="ENSCSEP00000007319.1"/>
    <property type="gene ID" value="ENSCSEG00000004718.1"/>
</dbReference>
<sequence>TELLSRHRRAWIIDSFTIEEENPGPFPYVLGQINIDRNYQVHFDLYGEGVDVEPRGVLSIHKDSGTIYVHRAVDYEELKFESRKQDYSTDTKLVVEISIRDINDNPPQFQRDLYEISVKEEVAQSAYDIDQKGTPNSTFHYEIKHVSPNVPDTEFFIEKSGAISFKGCLDHEVADKYLILVEAIDHGEVVSLSSSTSVVVHIQDGNNHLPTITAQTGPGRVKEGAIGISPLRLHVTDRDVSHSPAWRARFTIHGDKGSHFTIQTDPDSNDGILEVVRPLDFEEGSQVELTISVENELPFFFCQVKKKTTTGLWMVDNGTDDDPGGGHPDSVKVIINVEDINDPPVFSVDVKEAYLQENAPIGTWVEKVTAADPDSYKVENDPAGWVTVDPHTGEVTTVKSLDRESTHVTNNIYTILLHAVDNPMTGTATLHIHVTDQNDNTPQPVVNYLDVCTSDSPTITNITAMDLDEDPFAGPFTFELMGDMEKWRLNPSYTASLVKDPSVYAGEYTINVKISDLQGAFGIYNLSVTVCDCSVTSNCEIEDEPLDYEPYLYADEGELDTLSELETITISDDDSLEKALNELDSKFNQLASICQN</sequence>
<dbReference type="GO" id="GO:0005912">
    <property type="term" value="C:adherens junction"/>
    <property type="evidence" value="ECO:0007669"/>
    <property type="project" value="TreeGrafter"/>
</dbReference>
<dbReference type="InterPro" id="IPR020894">
    <property type="entry name" value="Cadherin_CS"/>
</dbReference>
<proteinExistence type="predicted"/>
<dbReference type="InParanoid" id="A0A3P8UZP3"/>
<dbReference type="FunFam" id="2.60.40.60:FF:000095">
    <property type="entry name" value="Cadherin 13"/>
    <property type="match status" value="1"/>
</dbReference>
<dbReference type="Pfam" id="PF00028">
    <property type="entry name" value="Cadherin"/>
    <property type="match status" value="2"/>
</dbReference>
<feature type="domain" description="Cadherin" evidence="13">
    <location>
        <begin position="125"/>
        <end position="212"/>
    </location>
</feature>
<keyword evidence="9" id="KW-0130">Cell adhesion</keyword>
<dbReference type="GO" id="GO:0016339">
    <property type="term" value="P:calcium-dependent cell-cell adhesion via plasma membrane cell adhesion molecules"/>
    <property type="evidence" value="ECO:0007669"/>
    <property type="project" value="TreeGrafter"/>
</dbReference>
<dbReference type="PANTHER" id="PTHR24027">
    <property type="entry name" value="CADHERIN-23"/>
    <property type="match status" value="1"/>
</dbReference>
<evidence type="ECO:0000313" key="15">
    <source>
        <dbReference type="Proteomes" id="UP000265120"/>
    </source>
</evidence>
<comment type="subcellular location">
    <subcellularLocation>
        <location evidence="1">Cell membrane</location>
    </subcellularLocation>
    <subcellularLocation>
        <location evidence="2">Cytoplasm</location>
    </subcellularLocation>
</comment>
<feature type="domain" description="Cadherin" evidence="13">
    <location>
        <begin position="459"/>
        <end position="552"/>
    </location>
</feature>
<keyword evidence="7" id="KW-0677">Repeat</keyword>